<comment type="caution">
    <text evidence="1">The sequence shown here is derived from an EMBL/GenBank/DDBJ whole genome shotgun (WGS) entry which is preliminary data.</text>
</comment>
<protein>
    <submittedName>
        <fullName evidence="1">Uncharacterized protein</fullName>
    </submittedName>
</protein>
<sequence>MIMLTYMFRGVTYPVELWAFYVGQELVQLGILVGGKFTLTVYPGDSMGDRRTVLVIGETLQQAEERCEEMGQSLGGLKRLTLKEAQQLVLEHKVVRVPAMMMMSALPKLRISAEENVSSVLDEDDAVDLMVSLVE</sequence>
<evidence type="ECO:0000313" key="1">
    <source>
        <dbReference type="EMBL" id="OGD79506.1"/>
    </source>
</evidence>
<organism evidence="1 2">
    <name type="scientific">Candidatus Collierbacteria bacterium RIFOXYB1_FULL_49_13</name>
    <dbReference type="NCBI Taxonomy" id="1817728"/>
    <lineage>
        <taxon>Bacteria</taxon>
        <taxon>Candidatus Collieribacteriota</taxon>
    </lineage>
</organism>
<evidence type="ECO:0000313" key="2">
    <source>
        <dbReference type="Proteomes" id="UP000176682"/>
    </source>
</evidence>
<proteinExistence type="predicted"/>
<accession>A0A1F5FIR8</accession>
<dbReference type="Proteomes" id="UP000176682">
    <property type="component" value="Unassembled WGS sequence"/>
</dbReference>
<gene>
    <name evidence="1" type="ORF">A2368_03810</name>
</gene>
<dbReference type="EMBL" id="MFAM01000019">
    <property type="protein sequence ID" value="OGD79506.1"/>
    <property type="molecule type" value="Genomic_DNA"/>
</dbReference>
<reference evidence="1 2" key="1">
    <citation type="journal article" date="2016" name="Nat. Commun.">
        <title>Thousands of microbial genomes shed light on interconnected biogeochemical processes in an aquifer system.</title>
        <authorList>
            <person name="Anantharaman K."/>
            <person name="Brown C.T."/>
            <person name="Hug L.A."/>
            <person name="Sharon I."/>
            <person name="Castelle C.J."/>
            <person name="Probst A.J."/>
            <person name="Thomas B.C."/>
            <person name="Singh A."/>
            <person name="Wilkins M.J."/>
            <person name="Karaoz U."/>
            <person name="Brodie E.L."/>
            <person name="Williams K.H."/>
            <person name="Hubbard S.S."/>
            <person name="Banfield J.F."/>
        </authorList>
    </citation>
    <scope>NUCLEOTIDE SEQUENCE [LARGE SCALE GENOMIC DNA]</scope>
</reference>
<dbReference type="AlphaFoldDB" id="A0A1F5FIR8"/>
<name>A0A1F5FIR8_9BACT</name>